<reference evidence="5" key="2">
    <citation type="submission" date="2020-09" db="EMBL/GenBank/DDBJ databases">
        <authorList>
            <person name="Sun Q."/>
            <person name="Zhou Y."/>
        </authorList>
    </citation>
    <scope>NUCLEOTIDE SEQUENCE</scope>
    <source>
        <strain evidence="5">CGMCC 1.15178</strain>
    </source>
</reference>
<organism evidence="5 6">
    <name type="scientific">Paenibacillus nasutitermitis</name>
    <dbReference type="NCBI Taxonomy" id="1652958"/>
    <lineage>
        <taxon>Bacteria</taxon>
        <taxon>Bacillati</taxon>
        <taxon>Bacillota</taxon>
        <taxon>Bacilli</taxon>
        <taxon>Bacillales</taxon>
        <taxon>Paenibacillaceae</taxon>
        <taxon>Paenibacillus</taxon>
    </lineage>
</organism>
<keyword evidence="1 4" id="KW-0963">Cytoplasm</keyword>
<comment type="subcellular location">
    <subcellularLocation>
        <location evidence="4">Cytoplasm</location>
    </subcellularLocation>
</comment>
<dbReference type="PANTHER" id="PTHR39190">
    <property type="entry name" value="FLAGELLAR ASSEMBLY FACTOR FLIW"/>
    <property type="match status" value="1"/>
</dbReference>
<dbReference type="RefSeq" id="WP_188997690.1">
    <property type="nucleotide sequence ID" value="NZ_BMHP01000006.1"/>
</dbReference>
<dbReference type="EMBL" id="BMHP01000006">
    <property type="protein sequence ID" value="GGD92232.1"/>
    <property type="molecule type" value="Genomic_DNA"/>
</dbReference>
<protein>
    <recommendedName>
        <fullName evidence="4">Flagellar assembly factor FliW</fullName>
    </recommendedName>
</protein>
<dbReference type="GO" id="GO:0044780">
    <property type="term" value="P:bacterial-type flagellum assembly"/>
    <property type="evidence" value="ECO:0007669"/>
    <property type="project" value="UniProtKB-UniRule"/>
</dbReference>
<evidence type="ECO:0000313" key="5">
    <source>
        <dbReference type="EMBL" id="GGD92232.1"/>
    </source>
</evidence>
<sequence>MFIETLTWGTIEAAEEQLYHFPKGIPGFEDKKNFVLIDHEEGPFVYLQSTCTRELAFLVADPFLFFPGYEFELPEGEMKELQVDSQVVVRCILTLKEQMEQSTLNLLAPIVLNPEKRLGKQVVLHQTGYHTRHPLLSNEPHSVSSAKEVGKDAGIIPQEG</sequence>
<comment type="similarity">
    <text evidence="4">Belongs to the FliW family.</text>
</comment>
<dbReference type="InterPro" id="IPR003775">
    <property type="entry name" value="Flagellar_assembly_factor_FliW"/>
</dbReference>
<gene>
    <name evidence="4 5" type="primary">fliW</name>
    <name evidence="5" type="ORF">GCM10010911_58600</name>
</gene>
<dbReference type="Gene3D" id="2.30.290.10">
    <property type="entry name" value="BH3618-like"/>
    <property type="match status" value="1"/>
</dbReference>
<dbReference type="GO" id="GO:0005737">
    <property type="term" value="C:cytoplasm"/>
    <property type="evidence" value="ECO:0007669"/>
    <property type="project" value="UniProtKB-SubCell"/>
</dbReference>
<keyword evidence="2 4" id="KW-1005">Bacterial flagellum biogenesis</keyword>
<dbReference type="Pfam" id="PF02623">
    <property type="entry name" value="FliW"/>
    <property type="match status" value="1"/>
</dbReference>
<comment type="caution">
    <text evidence="5">The sequence shown here is derived from an EMBL/GenBank/DDBJ whole genome shotgun (WGS) entry which is preliminary data.</text>
</comment>
<proteinExistence type="inferred from homology"/>
<dbReference type="PANTHER" id="PTHR39190:SF1">
    <property type="entry name" value="FLAGELLAR ASSEMBLY FACTOR FLIW"/>
    <property type="match status" value="1"/>
</dbReference>
<reference evidence="5" key="1">
    <citation type="journal article" date="2014" name="Int. J. Syst. Evol. Microbiol.">
        <title>Complete genome sequence of Corynebacterium casei LMG S-19264T (=DSM 44701T), isolated from a smear-ripened cheese.</title>
        <authorList>
            <consortium name="US DOE Joint Genome Institute (JGI-PGF)"/>
            <person name="Walter F."/>
            <person name="Albersmeier A."/>
            <person name="Kalinowski J."/>
            <person name="Ruckert C."/>
        </authorList>
    </citation>
    <scope>NUCLEOTIDE SEQUENCE</scope>
    <source>
        <strain evidence="5">CGMCC 1.15178</strain>
    </source>
</reference>
<keyword evidence="6" id="KW-1185">Reference proteome</keyword>
<comment type="subunit">
    <text evidence="4">Interacts with translational regulator CsrA and flagellin(s).</text>
</comment>
<name>A0A916ZEL1_9BACL</name>
<evidence type="ECO:0000256" key="3">
    <source>
        <dbReference type="ARBA" id="ARBA00022845"/>
    </source>
</evidence>
<dbReference type="Proteomes" id="UP000612456">
    <property type="component" value="Unassembled WGS sequence"/>
</dbReference>
<dbReference type="InterPro" id="IPR024046">
    <property type="entry name" value="Flagellar_assmbl_FliW_dom_sf"/>
</dbReference>
<keyword evidence="5" id="KW-0969">Cilium</keyword>
<keyword evidence="4" id="KW-0143">Chaperone</keyword>
<dbReference type="AlphaFoldDB" id="A0A916ZEL1"/>
<dbReference type="HAMAP" id="MF_01185">
    <property type="entry name" value="FliW"/>
    <property type="match status" value="1"/>
</dbReference>
<dbReference type="GO" id="GO:0006417">
    <property type="term" value="P:regulation of translation"/>
    <property type="evidence" value="ECO:0007669"/>
    <property type="project" value="UniProtKB-KW"/>
</dbReference>
<evidence type="ECO:0000256" key="4">
    <source>
        <dbReference type="HAMAP-Rule" id="MF_01185"/>
    </source>
</evidence>
<accession>A0A916ZEL1</accession>
<keyword evidence="5" id="KW-0966">Cell projection</keyword>
<evidence type="ECO:0000256" key="2">
    <source>
        <dbReference type="ARBA" id="ARBA00022795"/>
    </source>
</evidence>
<keyword evidence="5" id="KW-0282">Flagellum</keyword>
<dbReference type="SUPFAM" id="SSF141457">
    <property type="entry name" value="BH3618-like"/>
    <property type="match status" value="1"/>
</dbReference>
<evidence type="ECO:0000256" key="1">
    <source>
        <dbReference type="ARBA" id="ARBA00022490"/>
    </source>
</evidence>
<evidence type="ECO:0000313" key="6">
    <source>
        <dbReference type="Proteomes" id="UP000612456"/>
    </source>
</evidence>
<comment type="function">
    <text evidence="4">Acts as an anti-CsrA protein, binds CsrA and prevents it from repressing translation of its target genes, one of which is flagellin. Binds to flagellin and participates in the assembly of the flagellum.</text>
</comment>
<dbReference type="NCBIfam" id="NF009793">
    <property type="entry name" value="PRK13285.1-1"/>
    <property type="match status" value="1"/>
</dbReference>
<keyword evidence="3 4" id="KW-0810">Translation regulation</keyword>